<evidence type="ECO:0000313" key="4">
    <source>
        <dbReference type="Proteomes" id="UP000183376"/>
    </source>
</evidence>
<dbReference type="EMBL" id="LT629701">
    <property type="protein sequence ID" value="SDN14866.1"/>
    <property type="molecule type" value="Genomic_DNA"/>
</dbReference>
<sequence length="157" mass="17176">MALNKSFVGRSYRLPWIYEVGRQNIIEFAYAVSDVNPVYRDPEAAKAIGHPDSVASPTFLSVLATRSHHVVTDDPDLGLDYSRMVHGAQRFVLHRPVRPGDRLTSTAHVDDITSRAGNDYLVLRSEFATEEGEKVGTVIATLIVRGDGIGLGEGKDA</sequence>
<gene>
    <name evidence="3" type="ORF">SAMN04489726_5182</name>
</gene>
<proteinExistence type="inferred from homology"/>
<accession>A0A1G9Z2J7</accession>
<dbReference type="InterPro" id="IPR016709">
    <property type="entry name" value="HadA-like"/>
</dbReference>
<dbReference type="SUPFAM" id="SSF54637">
    <property type="entry name" value="Thioesterase/thiol ester dehydrase-isomerase"/>
    <property type="match status" value="1"/>
</dbReference>
<evidence type="ECO:0000256" key="1">
    <source>
        <dbReference type="HAMAP-Rule" id="MF_00799"/>
    </source>
</evidence>
<dbReference type="eggNOG" id="COG2030">
    <property type="taxonomic scope" value="Bacteria"/>
</dbReference>
<name>A0A1G9Z2J7_ALLAB</name>
<dbReference type="InterPro" id="IPR029069">
    <property type="entry name" value="HotDog_dom_sf"/>
</dbReference>
<dbReference type="RefSeq" id="WP_030427362.1">
    <property type="nucleotide sequence ID" value="NZ_JOEF01000002.1"/>
</dbReference>
<dbReference type="Gene3D" id="3.10.129.10">
    <property type="entry name" value="Hotdog Thioesterase"/>
    <property type="match status" value="1"/>
</dbReference>
<keyword evidence="4" id="KW-1185">Reference proteome</keyword>
<dbReference type="Proteomes" id="UP000183376">
    <property type="component" value="Chromosome I"/>
</dbReference>
<dbReference type="HAMAP" id="MF_00799">
    <property type="entry name" value="UPF0336"/>
    <property type="match status" value="1"/>
</dbReference>
<dbReference type="CDD" id="cd03441">
    <property type="entry name" value="R_hydratase_like"/>
    <property type="match status" value="1"/>
</dbReference>
<feature type="domain" description="FAS1-like dehydratase" evidence="2">
    <location>
        <begin position="6"/>
        <end position="136"/>
    </location>
</feature>
<dbReference type="InterPro" id="IPR039569">
    <property type="entry name" value="FAS1-like_DH_region"/>
</dbReference>
<comment type="similarity">
    <text evidence="1">Belongs to the UPF0336 family.</text>
</comment>
<dbReference type="STRING" id="211114.SAMN04489726_5182"/>
<dbReference type="AlphaFoldDB" id="A0A1G9Z2J7"/>
<evidence type="ECO:0000313" key="3">
    <source>
        <dbReference type="EMBL" id="SDN14866.1"/>
    </source>
</evidence>
<dbReference type="Pfam" id="PF13452">
    <property type="entry name" value="FAS1_DH_region"/>
    <property type="match status" value="1"/>
</dbReference>
<organism evidence="3 4">
    <name type="scientific">Allokutzneria albata</name>
    <name type="common">Kibdelosporangium albatum</name>
    <dbReference type="NCBI Taxonomy" id="211114"/>
    <lineage>
        <taxon>Bacteria</taxon>
        <taxon>Bacillati</taxon>
        <taxon>Actinomycetota</taxon>
        <taxon>Actinomycetes</taxon>
        <taxon>Pseudonocardiales</taxon>
        <taxon>Pseudonocardiaceae</taxon>
        <taxon>Allokutzneria</taxon>
    </lineage>
</organism>
<reference evidence="3 4" key="1">
    <citation type="submission" date="2016-10" db="EMBL/GenBank/DDBJ databases">
        <authorList>
            <person name="de Groot N.N."/>
        </authorList>
    </citation>
    <scope>NUCLEOTIDE SEQUENCE [LARGE SCALE GENOMIC DNA]</scope>
    <source>
        <strain evidence="3 4">DSM 44149</strain>
    </source>
</reference>
<dbReference type="PIRSF" id="PIRSF018072">
    <property type="entry name" value="UCP018072"/>
    <property type="match status" value="1"/>
</dbReference>
<evidence type="ECO:0000259" key="2">
    <source>
        <dbReference type="Pfam" id="PF13452"/>
    </source>
</evidence>
<protein>
    <recommendedName>
        <fullName evidence="1">UPF0336 protein SAMN04489726_5182</fullName>
    </recommendedName>
</protein>